<dbReference type="Proteomes" id="UP000005239">
    <property type="component" value="Unassembled WGS sequence"/>
</dbReference>
<reference evidence="1" key="2">
    <citation type="submission" date="2022-06" db="UniProtKB">
        <authorList>
            <consortium name="EnsemblMetazoa"/>
        </authorList>
    </citation>
    <scope>IDENTIFICATION</scope>
    <source>
        <strain evidence="1">PS312</strain>
    </source>
</reference>
<evidence type="ECO:0000313" key="2">
    <source>
        <dbReference type="Proteomes" id="UP000005239"/>
    </source>
</evidence>
<dbReference type="AlphaFoldDB" id="A0A2A6CJW7"/>
<dbReference type="EnsemblMetazoa" id="PPA45730.1">
    <property type="protein sequence ID" value="PPA45730.1"/>
    <property type="gene ID" value="WBGene00284099"/>
</dbReference>
<sequence>MIGNPPPAPARFSGIPLASASLRRSVNLGDQFLAECAQVVKGVLRQTQRARHVQQLEVGNLSLQMK</sequence>
<protein>
    <submittedName>
        <fullName evidence="1">Uncharacterized protein</fullName>
    </submittedName>
</protein>
<gene>
    <name evidence="1" type="primary">WBGene00284099</name>
</gene>
<accession>A0A2A6CJW7</accession>
<keyword evidence="2" id="KW-1185">Reference proteome</keyword>
<reference evidence="2" key="1">
    <citation type="journal article" date="2008" name="Nat. Genet.">
        <title>The Pristionchus pacificus genome provides a unique perspective on nematode lifestyle and parasitism.</title>
        <authorList>
            <person name="Dieterich C."/>
            <person name="Clifton S.W."/>
            <person name="Schuster L.N."/>
            <person name="Chinwalla A."/>
            <person name="Delehaunty K."/>
            <person name="Dinkelacker I."/>
            <person name="Fulton L."/>
            <person name="Fulton R."/>
            <person name="Godfrey J."/>
            <person name="Minx P."/>
            <person name="Mitreva M."/>
            <person name="Roeseler W."/>
            <person name="Tian H."/>
            <person name="Witte H."/>
            <person name="Yang S.P."/>
            <person name="Wilson R.K."/>
            <person name="Sommer R.J."/>
        </authorList>
    </citation>
    <scope>NUCLEOTIDE SEQUENCE [LARGE SCALE GENOMIC DNA]</scope>
    <source>
        <strain evidence="2">PS312</strain>
    </source>
</reference>
<name>A0A2A6CJW7_PRIPA</name>
<organism evidence="1 2">
    <name type="scientific">Pristionchus pacificus</name>
    <name type="common">Parasitic nematode worm</name>
    <dbReference type="NCBI Taxonomy" id="54126"/>
    <lineage>
        <taxon>Eukaryota</taxon>
        <taxon>Metazoa</taxon>
        <taxon>Ecdysozoa</taxon>
        <taxon>Nematoda</taxon>
        <taxon>Chromadorea</taxon>
        <taxon>Rhabditida</taxon>
        <taxon>Rhabditina</taxon>
        <taxon>Diplogasteromorpha</taxon>
        <taxon>Diplogasteroidea</taxon>
        <taxon>Neodiplogasteridae</taxon>
        <taxon>Pristionchus</taxon>
    </lineage>
</organism>
<evidence type="ECO:0000313" key="1">
    <source>
        <dbReference type="EnsemblMetazoa" id="PPA45730.1"/>
    </source>
</evidence>
<accession>A0A8R1V3D0</accession>
<proteinExistence type="predicted"/>